<keyword evidence="4 7" id="KW-0812">Transmembrane</keyword>
<evidence type="ECO:0000313" key="9">
    <source>
        <dbReference type="Proteomes" id="UP000632125"/>
    </source>
</evidence>
<comment type="similarity">
    <text evidence="2">Belongs to the chromate ion transporter (CHR) (TC 2.A.51) family.</text>
</comment>
<dbReference type="InterPro" id="IPR003370">
    <property type="entry name" value="Chromate_transpt"/>
</dbReference>
<comment type="subcellular location">
    <subcellularLocation>
        <location evidence="1">Cell membrane</location>
        <topology evidence="1">Multi-pass membrane protein</topology>
    </subcellularLocation>
</comment>
<feature type="transmembrane region" description="Helical" evidence="7">
    <location>
        <begin position="46"/>
        <end position="67"/>
    </location>
</feature>
<dbReference type="AlphaFoldDB" id="A0A927H3E0"/>
<keyword evidence="5 7" id="KW-1133">Transmembrane helix</keyword>
<dbReference type="GO" id="GO:0015109">
    <property type="term" value="F:chromate transmembrane transporter activity"/>
    <property type="evidence" value="ECO:0007669"/>
    <property type="project" value="InterPro"/>
</dbReference>
<feature type="transmembrane region" description="Helical" evidence="7">
    <location>
        <begin position="6"/>
        <end position="26"/>
    </location>
</feature>
<feature type="transmembrane region" description="Helical" evidence="7">
    <location>
        <begin position="73"/>
        <end position="98"/>
    </location>
</feature>
<sequence length="179" mass="19408">MLFELFVTFLMIGLVSFGGGYAMIPVIQEQVVERHGWMEAQQFSDVIAVAGMSPGPIATNIAIFIGYEQHGLIGALVAMFGTILPSLVLILGLGMLFYKISEHPLVKSSFYGLRSVVTGLIFYTAIMFAGNNGMLSSFSWFTWSQILIFAGSLVAFLVFRKHPVTVIAISGLVGIALYG</sequence>
<protein>
    <submittedName>
        <fullName evidence="8">Chromate transporter</fullName>
    </submittedName>
</protein>
<dbReference type="PANTHER" id="PTHR43663">
    <property type="entry name" value="CHROMATE TRANSPORT PROTEIN-RELATED"/>
    <property type="match status" value="1"/>
</dbReference>
<reference evidence="8" key="1">
    <citation type="submission" date="2020-09" db="EMBL/GenBank/DDBJ databases">
        <title>A novel bacterium of genus Paenibacillus, isolated from South China Sea.</title>
        <authorList>
            <person name="Huang H."/>
            <person name="Mo K."/>
            <person name="Hu Y."/>
        </authorList>
    </citation>
    <scope>NUCLEOTIDE SEQUENCE</scope>
    <source>
        <strain evidence="8">IB182493</strain>
    </source>
</reference>
<keyword evidence="3" id="KW-1003">Cell membrane</keyword>
<dbReference type="InterPro" id="IPR052518">
    <property type="entry name" value="CHR_Transporter"/>
</dbReference>
<dbReference type="Proteomes" id="UP000632125">
    <property type="component" value="Unassembled WGS sequence"/>
</dbReference>
<dbReference type="RefSeq" id="WP_190857597.1">
    <property type="nucleotide sequence ID" value="NZ_JACXIY010000001.1"/>
</dbReference>
<feature type="transmembrane region" description="Helical" evidence="7">
    <location>
        <begin position="110"/>
        <end position="128"/>
    </location>
</feature>
<name>A0A927H3E0_9BACL</name>
<evidence type="ECO:0000256" key="3">
    <source>
        <dbReference type="ARBA" id="ARBA00022475"/>
    </source>
</evidence>
<dbReference type="EMBL" id="JACXIY010000001">
    <property type="protein sequence ID" value="MBD2867226.1"/>
    <property type="molecule type" value="Genomic_DNA"/>
</dbReference>
<evidence type="ECO:0000256" key="6">
    <source>
        <dbReference type="ARBA" id="ARBA00023136"/>
    </source>
</evidence>
<evidence type="ECO:0000313" key="8">
    <source>
        <dbReference type="EMBL" id="MBD2867226.1"/>
    </source>
</evidence>
<dbReference type="GO" id="GO:0005886">
    <property type="term" value="C:plasma membrane"/>
    <property type="evidence" value="ECO:0007669"/>
    <property type="project" value="UniProtKB-SubCell"/>
</dbReference>
<accession>A0A927H3E0</accession>
<keyword evidence="9" id="KW-1185">Reference proteome</keyword>
<proteinExistence type="inferred from homology"/>
<evidence type="ECO:0000256" key="4">
    <source>
        <dbReference type="ARBA" id="ARBA00022692"/>
    </source>
</evidence>
<evidence type="ECO:0000256" key="2">
    <source>
        <dbReference type="ARBA" id="ARBA00005262"/>
    </source>
</evidence>
<evidence type="ECO:0000256" key="7">
    <source>
        <dbReference type="SAM" id="Phobius"/>
    </source>
</evidence>
<evidence type="ECO:0000256" key="1">
    <source>
        <dbReference type="ARBA" id="ARBA00004651"/>
    </source>
</evidence>
<feature type="transmembrane region" description="Helical" evidence="7">
    <location>
        <begin position="140"/>
        <end position="159"/>
    </location>
</feature>
<keyword evidence="6 7" id="KW-0472">Membrane</keyword>
<gene>
    <name evidence="8" type="ORF">IDH41_01455</name>
</gene>
<organism evidence="8 9">
    <name type="scientific">Paenibacillus arenilitoris</name>
    <dbReference type="NCBI Taxonomy" id="2772299"/>
    <lineage>
        <taxon>Bacteria</taxon>
        <taxon>Bacillati</taxon>
        <taxon>Bacillota</taxon>
        <taxon>Bacilli</taxon>
        <taxon>Bacillales</taxon>
        <taxon>Paenibacillaceae</taxon>
        <taxon>Paenibacillus</taxon>
    </lineage>
</organism>
<dbReference type="PANTHER" id="PTHR43663:SF1">
    <property type="entry name" value="CHROMATE TRANSPORTER"/>
    <property type="match status" value="1"/>
</dbReference>
<comment type="caution">
    <text evidence="8">The sequence shown here is derived from an EMBL/GenBank/DDBJ whole genome shotgun (WGS) entry which is preliminary data.</text>
</comment>
<evidence type="ECO:0000256" key="5">
    <source>
        <dbReference type="ARBA" id="ARBA00022989"/>
    </source>
</evidence>
<dbReference type="Pfam" id="PF02417">
    <property type="entry name" value="Chromate_transp"/>
    <property type="match status" value="1"/>
</dbReference>